<dbReference type="EMBL" id="JAJVKT010000009">
    <property type="protein sequence ID" value="MCE7508868.1"/>
    <property type="molecule type" value="Genomic_DNA"/>
</dbReference>
<gene>
    <name evidence="1" type="ORF">LZG35_09490</name>
</gene>
<dbReference type="Proteomes" id="UP001107961">
    <property type="component" value="Unassembled WGS sequence"/>
</dbReference>
<name>A0A9Q3W6D1_9GAMM</name>
<evidence type="ECO:0000313" key="2">
    <source>
        <dbReference type="Proteomes" id="UP001107961"/>
    </source>
</evidence>
<dbReference type="RefSeq" id="WP_233925784.1">
    <property type="nucleotide sequence ID" value="NZ_JAJVKT010000009.1"/>
</dbReference>
<comment type="caution">
    <text evidence="1">The sequence shown here is derived from an EMBL/GenBank/DDBJ whole genome shotgun (WGS) entry which is preliminary data.</text>
</comment>
<evidence type="ECO:0000313" key="1">
    <source>
        <dbReference type="EMBL" id="MCE7508868.1"/>
    </source>
</evidence>
<accession>A0A9Q3W6D1</accession>
<keyword evidence="2" id="KW-1185">Reference proteome</keyword>
<dbReference type="AlphaFoldDB" id="A0A9Q3W6D1"/>
<sequence>MSKLSMEKLHSRLMYEAFCFSRCESMRKMNPLKNGIKLAIQIVILCTLTANLAAEENVSSKAAQEFANQMQRHLPIVSEESTWESVRAEGRYVYGTARYHYNRKDVERMLIGTGRTIEEYREFVEKVGIESFCEDSAEAREAFFSKGVYVKLIYLFSDGEKFSEIDIRSCQTKKS</sequence>
<proteinExistence type="predicted"/>
<organism evidence="1 2">
    <name type="scientific">Alloalcanivorax xenomutans</name>
    <dbReference type="NCBI Taxonomy" id="1094342"/>
    <lineage>
        <taxon>Bacteria</taxon>
        <taxon>Pseudomonadati</taxon>
        <taxon>Pseudomonadota</taxon>
        <taxon>Gammaproteobacteria</taxon>
        <taxon>Oceanospirillales</taxon>
        <taxon>Alcanivoracaceae</taxon>
        <taxon>Alloalcanivorax</taxon>
    </lineage>
</organism>
<protein>
    <submittedName>
        <fullName evidence="1">Uncharacterized protein</fullName>
    </submittedName>
</protein>
<reference evidence="1" key="1">
    <citation type="submission" date="2022-01" db="EMBL/GenBank/DDBJ databases">
        <authorList>
            <person name="Karlyshev A.V."/>
            <person name="Jaspars M."/>
        </authorList>
    </citation>
    <scope>NUCLEOTIDE SEQUENCE</scope>
    <source>
        <strain evidence="1">AGSA3-2</strain>
    </source>
</reference>